<dbReference type="InterPro" id="IPR004536">
    <property type="entry name" value="SPS/SelD"/>
</dbReference>
<feature type="domain" description="PurM-like N-terminal" evidence="6">
    <location>
        <begin position="20"/>
        <end position="128"/>
    </location>
</feature>
<dbReference type="InterPro" id="IPR010918">
    <property type="entry name" value="PurM-like_C_dom"/>
</dbReference>
<dbReference type="GO" id="GO:0016260">
    <property type="term" value="P:selenocysteine biosynthetic process"/>
    <property type="evidence" value="ECO:0007669"/>
    <property type="project" value="TreeGrafter"/>
</dbReference>
<dbReference type="EMBL" id="CP016757">
    <property type="protein sequence ID" value="ANZ45063.1"/>
    <property type="molecule type" value="Genomic_DNA"/>
</dbReference>
<dbReference type="NCBIfam" id="TIGR00476">
    <property type="entry name" value="selD"/>
    <property type="match status" value="1"/>
</dbReference>
<feature type="domain" description="PurM-like C-terminal" evidence="7">
    <location>
        <begin position="140"/>
        <end position="316"/>
    </location>
</feature>
<reference evidence="8" key="1">
    <citation type="submission" date="2016-08" db="EMBL/GenBank/DDBJ databases">
        <title>Complete genome of Cloacibacillus porcorum.</title>
        <authorList>
            <person name="Looft T."/>
            <person name="Bayles D.O."/>
            <person name="Alt D.P."/>
        </authorList>
    </citation>
    <scope>NUCLEOTIDE SEQUENCE [LARGE SCALE GENOMIC DNA]</scope>
    <source>
        <strain evidence="8">CL-84</strain>
    </source>
</reference>
<keyword evidence="3 8" id="KW-0418">Kinase</keyword>
<proteinExistence type="predicted"/>
<keyword evidence="5" id="KW-0711">Selenium</keyword>
<evidence type="ECO:0000256" key="3">
    <source>
        <dbReference type="ARBA" id="ARBA00022777"/>
    </source>
</evidence>
<protein>
    <submittedName>
        <fullName evidence="8">Selenide, water dikinase SelD</fullName>
    </submittedName>
</protein>
<dbReference type="AlphaFoldDB" id="A0A1B2I535"/>
<dbReference type="GO" id="GO:0004756">
    <property type="term" value="F:selenide, water dikinase activity"/>
    <property type="evidence" value="ECO:0007669"/>
    <property type="project" value="TreeGrafter"/>
</dbReference>
<dbReference type="InterPro" id="IPR036676">
    <property type="entry name" value="PurM-like_C_sf"/>
</dbReference>
<evidence type="ECO:0000313" key="8">
    <source>
        <dbReference type="EMBL" id="ANZ45063.1"/>
    </source>
</evidence>
<dbReference type="Pfam" id="PF00586">
    <property type="entry name" value="AIRS"/>
    <property type="match status" value="1"/>
</dbReference>
<evidence type="ECO:0000256" key="4">
    <source>
        <dbReference type="ARBA" id="ARBA00022840"/>
    </source>
</evidence>
<dbReference type="SUPFAM" id="SSF55326">
    <property type="entry name" value="PurM N-terminal domain-like"/>
    <property type="match status" value="1"/>
</dbReference>
<keyword evidence="9" id="KW-1185">Reference proteome</keyword>
<dbReference type="KEGG" id="cpor:BED41_08210"/>
<dbReference type="Pfam" id="PF02769">
    <property type="entry name" value="AIRS_C"/>
    <property type="match status" value="1"/>
</dbReference>
<dbReference type="InterPro" id="IPR016188">
    <property type="entry name" value="PurM-like_N"/>
</dbReference>
<dbReference type="GO" id="GO:0005524">
    <property type="term" value="F:ATP binding"/>
    <property type="evidence" value="ECO:0007669"/>
    <property type="project" value="UniProtKB-KW"/>
</dbReference>
<dbReference type="PIRSF" id="PIRSF036407">
    <property type="entry name" value="Selenphspht_syn"/>
    <property type="match status" value="1"/>
</dbReference>
<evidence type="ECO:0000256" key="2">
    <source>
        <dbReference type="ARBA" id="ARBA00022741"/>
    </source>
</evidence>
<evidence type="ECO:0000259" key="6">
    <source>
        <dbReference type="Pfam" id="PF00586"/>
    </source>
</evidence>
<name>A0A1B2I535_9BACT</name>
<dbReference type="Gene3D" id="3.30.1330.10">
    <property type="entry name" value="PurM-like, N-terminal domain"/>
    <property type="match status" value="1"/>
</dbReference>
<dbReference type="PANTHER" id="PTHR10256:SF0">
    <property type="entry name" value="INACTIVE SELENIDE, WATER DIKINASE-LIKE PROTEIN-RELATED"/>
    <property type="match status" value="1"/>
</dbReference>
<keyword evidence="2" id="KW-0547">Nucleotide-binding</keyword>
<dbReference type="SUPFAM" id="SSF56042">
    <property type="entry name" value="PurM C-terminal domain-like"/>
    <property type="match status" value="1"/>
</dbReference>
<dbReference type="Proteomes" id="UP000093044">
    <property type="component" value="Chromosome"/>
</dbReference>
<keyword evidence="4" id="KW-0067">ATP-binding</keyword>
<evidence type="ECO:0000259" key="7">
    <source>
        <dbReference type="Pfam" id="PF02769"/>
    </source>
</evidence>
<evidence type="ECO:0000256" key="1">
    <source>
        <dbReference type="ARBA" id="ARBA00022679"/>
    </source>
</evidence>
<dbReference type="Gene3D" id="3.90.650.10">
    <property type="entry name" value="PurM-like C-terminal domain"/>
    <property type="match status" value="1"/>
</dbReference>
<dbReference type="STRING" id="1197717.BED41_08210"/>
<accession>A0A1B2I535</accession>
<evidence type="ECO:0000256" key="5">
    <source>
        <dbReference type="ARBA" id="ARBA00023266"/>
    </source>
</evidence>
<evidence type="ECO:0000313" key="9">
    <source>
        <dbReference type="Proteomes" id="UP000093044"/>
    </source>
</evidence>
<organism evidence="8 9">
    <name type="scientific">Cloacibacillus porcorum</name>
    <dbReference type="NCBI Taxonomy" id="1197717"/>
    <lineage>
        <taxon>Bacteria</taxon>
        <taxon>Thermotogati</taxon>
        <taxon>Synergistota</taxon>
        <taxon>Synergistia</taxon>
        <taxon>Synergistales</taxon>
        <taxon>Synergistaceae</taxon>
        <taxon>Cloacibacillus</taxon>
    </lineage>
</organism>
<dbReference type="PANTHER" id="PTHR10256">
    <property type="entry name" value="SELENIDE, WATER DIKINASE"/>
    <property type="match status" value="1"/>
</dbReference>
<gene>
    <name evidence="8" type="ORF">BED41_08210</name>
</gene>
<dbReference type="GO" id="GO:0005737">
    <property type="term" value="C:cytoplasm"/>
    <property type="evidence" value="ECO:0007669"/>
    <property type="project" value="TreeGrafter"/>
</dbReference>
<dbReference type="CDD" id="cd02195">
    <property type="entry name" value="SelD"/>
    <property type="match status" value="1"/>
</dbReference>
<keyword evidence="1" id="KW-0808">Transferase</keyword>
<dbReference type="InterPro" id="IPR036921">
    <property type="entry name" value="PurM-like_N_sf"/>
</dbReference>
<sequence>MLKNLPVFRSEELLASWNHGEDAALWKITDERIGILTIDFITPVVDDPKRFGEIAAANSLSDVYAMGGRPIIALNVVCFPTSCEPISVLQDILEGGARKVIEARTMLAGGHSVQDEEPKYGLVVFGEVESNEMWTVGSAKEGDSLILTKPIGTGIAVTAIKAGLFSPENTEAAELNMARLNAVPPLLPKRLRMAVNACTDLTGFGLASHALDLASEGVSLEIDCAKIPLLPGIAEMADMGLIPAGSYENKKYIGAKVVNYSPMGRFAEDIAFDPQTSGGLLLAIPPREAEEVAAILRKNGFAETALIGRFIKGEEKLILK</sequence>